<dbReference type="EC" id="1.-.-.-" evidence="6"/>
<evidence type="ECO:0000259" key="5">
    <source>
        <dbReference type="Pfam" id="PF02771"/>
    </source>
</evidence>
<protein>
    <submittedName>
        <fullName evidence="6">Acyl-CoA dehydrogenase family protein</fullName>
        <ecNumber evidence="6">1.-.-.-</ecNumber>
    </submittedName>
</protein>
<dbReference type="Pfam" id="PF00441">
    <property type="entry name" value="Acyl-CoA_dh_1"/>
    <property type="match status" value="1"/>
</dbReference>
<sequence>MDFNLDDTQQDLRILAADLLGKEATSERLEAHEKSGLPYDEGLWQTLSQAELMSVCVPEDAGGAGLGPVELAVVLREVGARAAPVPALATLVSTLAMARYGQTVGTSPDPEQQPADSVGTVALREPGRALADPPLTTAERDGDGWVLTGRKVGVPYGNEAAYVLVTADEGVFVATGSWTARPEFAANGEALATVVFDRTPAERLAGPEAVSGLRQLFTAAVAAQASGVLAGALKLTTEYIKNRKQFGRALAEFQAVTVQIADVYIATRALDVAVWSGAWLLANDLPAEEDLAVAAFHVSEAFTALYTCQHLHGGLGLDVTYPLHRYFAHAKHLTHLLGGADAQLDLIGALV</sequence>
<keyword evidence="3 6" id="KW-0560">Oxidoreductase</keyword>
<evidence type="ECO:0000259" key="4">
    <source>
        <dbReference type="Pfam" id="PF00441"/>
    </source>
</evidence>
<dbReference type="Pfam" id="PF02771">
    <property type="entry name" value="Acyl-CoA_dh_N"/>
    <property type="match status" value="1"/>
</dbReference>
<accession>A0ABW4G4E0</accession>
<evidence type="ECO:0000256" key="1">
    <source>
        <dbReference type="ARBA" id="ARBA00022630"/>
    </source>
</evidence>
<dbReference type="PANTHER" id="PTHR43884">
    <property type="entry name" value="ACYL-COA DEHYDROGENASE"/>
    <property type="match status" value="1"/>
</dbReference>
<keyword evidence="1" id="KW-0285">Flavoprotein</keyword>
<dbReference type="RefSeq" id="WP_219533738.1">
    <property type="nucleotide sequence ID" value="NZ_JAHKRM010000019.1"/>
</dbReference>
<organism evidence="6 7">
    <name type="scientific">Nonomuraea guangzhouensis</name>
    <dbReference type="NCBI Taxonomy" id="1291555"/>
    <lineage>
        <taxon>Bacteria</taxon>
        <taxon>Bacillati</taxon>
        <taxon>Actinomycetota</taxon>
        <taxon>Actinomycetes</taxon>
        <taxon>Streptosporangiales</taxon>
        <taxon>Streptosporangiaceae</taxon>
        <taxon>Nonomuraea</taxon>
    </lineage>
</organism>
<name>A0ABW4G4E0_9ACTN</name>
<gene>
    <name evidence="6" type="ORF">ACFSJ0_04070</name>
</gene>
<evidence type="ECO:0000313" key="6">
    <source>
        <dbReference type="EMBL" id="MFD1536197.1"/>
    </source>
</evidence>
<evidence type="ECO:0000256" key="2">
    <source>
        <dbReference type="ARBA" id="ARBA00022827"/>
    </source>
</evidence>
<evidence type="ECO:0000313" key="7">
    <source>
        <dbReference type="Proteomes" id="UP001597097"/>
    </source>
</evidence>
<feature type="domain" description="Acyl-CoA dehydrogenase/oxidase N-terminal" evidence="5">
    <location>
        <begin position="7"/>
        <end position="101"/>
    </location>
</feature>
<reference evidence="7" key="1">
    <citation type="journal article" date="2019" name="Int. J. Syst. Evol. Microbiol.">
        <title>The Global Catalogue of Microorganisms (GCM) 10K type strain sequencing project: providing services to taxonomists for standard genome sequencing and annotation.</title>
        <authorList>
            <consortium name="The Broad Institute Genomics Platform"/>
            <consortium name="The Broad Institute Genome Sequencing Center for Infectious Disease"/>
            <person name="Wu L."/>
            <person name="Ma J."/>
        </authorList>
    </citation>
    <scope>NUCLEOTIDE SEQUENCE [LARGE SCALE GENOMIC DNA]</scope>
    <source>
        <strain evidence="7">CGMCC 1.15399</strain>
    </source>
</reference>
<dbReference type="GO" id="GO:0016491">
    <property type="term" value="F:oxidoreductase activity"/>
    <property type="evidence" value="ECO:0007669"/>
    <property type="project" value="UniProtKB-KW"/>
</dbReference>
<feature type="domain" description="Acyl-CoA dehydrogenase/oxidase C-terminal" evidence="4">
    <location>
        <begin position="220"/>
        <end position="349"/>
    </location>
</feature>
<keyword evidence="2" id="KW-0274">FAD</keyword>
<dbReference type="EMBL" id="JBHUCM010000005">
    <property type="protein sequence ID" value="MFD1536197.1"/>
    <property type="molecule type" value="Genomic_DNA"/>
</dbReference>
<dbReference type="Proteomes" id="UP001597097">
    <property type="component" value="Unassembled WGS sequence"/>
</dbReference>
<evidence type="ECO:0000256" key="3">
    <source>
        <dbReference type="ARBA" id="ARBA00023002"/>
    </source>
</evidence>
<dbReference type="InterPro" id="IPR009075">
    <property type="entry name" value="AcylCo_DH/oxidase_C"/>
</dbReference>
<proteinExistence type="predicted"/>
<dbReference type="PANTHER" id="PTHR43884:SF20">
    <property type="entry name" value="ACYL-COA DEHYDROGENASE FADE28"/>
    <property type="match status" value="1"/>
</dbReference>
<comment type="caution">
    <text evidence="6">The sequence shown here is derived from an EMBL/GenBank/DDBJ whole genome shotgun (WGS) entry which is preliminary data.</text>
</comment>
<keyword evidence="7" id="KW-1185">Reference proteome</keyword>
<dbReference type="InterPro" id="IPR013786">
    <property type="entry name" value="AcylCoA_DH/ox_N"/>
</dbReference>